<reference evidence="2" key="1">
    <citation type="journal article" date="2020" name="mSystems">
        <title>Genome- and Community-Level Interaction Insights into Carbon Utilization and Element Cycling Functions of Hydrothermarchaeota in Hydrothermal Sediment.</title>
        <authorList>
            <person name="Zhou Z."/>
            <person name="Liu Y."/>
            <person name="Xu W."/>
            <person name="Pan J."/>
            <person name="Luo Z.H."/>
            <person name="Li M."/>
        </authorList>
    </citation>
    <scope>NUCLEOTIDE SEQUENCE [LARGE SCALE GENOMIC DNA]</scope>
    <source>
        <strain evidence="2">SpSt-123</strain>
    </source>
</reference>
<proteinExistence type="predicted"/>
<dbReference type="EMBL" id="DSDY01000035">
    <property type="protein sequence ID" value="HDS10187.1"/>
    <property type="molecule type" value="Genomic_DNA"/>
</dbReference>
<gene>
    <name evidence="2" type="ORF">ENO04_00980</name>
</gene>
<evidence type="ECO:0000313" key="2">
    <source>
        <dbReference type="EMBL" id="HDS10187.1"/>
    </source>
</evidence>
<feature type="transmembrane region" description="Helical" evidence="1">
    <location>
        <begin position="7"/>
        <end position="27"/>
    </location>
</feature>
<keyword evidence="1" id="KW-0812">Transmembrane</keyword>
<keyword evidence="1" id="KW-0472">Membrane</keyword>
<keyword evidence="1" id="KW-1133">Transmembrane helix</keyword>
<comment type="caution">
    <text evidence="2">The sequence shown here is derived from an EMBL/GenBank/DDBJ whole genome shotgun (WGS) entry which is preliminary data.</text>
</comment>
<name>A0A7C1HW85_9CREN</name>
<organism evidence="2">
    <name type="scientific">Fervidicoccus fontis</name>
    <dbReference type="NCBI Taxonomy" id="683846"/>
    <lineage>
        <taxon>Archaea</taxon>
        <taxon>Thermoproteota</taxon>
        <taxon>Thermoprotei</taxon>
        <taxon>Fervidicoccales</taxon>
        <taxon>Fervidicoccaceae</taxon>
        <taxon>Fervidicoccus</taxon>
    </lineage>
</organism>
<protein>
    <submittedName>
        <fullName evidence="2">Uncharacterized protein</fullName>
    </submittedName>
</protein>
<dbReference type="AlphaFoldDB" id="A0A7C1HW85"/>
<evidence type="ECO:0000256" key="1">
    <source>
        <dbReference type="SAM" id="Phobius"/>
    </source>
</evidence>
<sequence length="131" mass="14176">MKGLHNLLAEAILISMLVASLSIINAWQTSLQQKISNNEDNPGVELLSCGEGKALMLAISNGKLSVKTGETLSLKIYRELNGEIKVIENTTLLSKGDIIELGLPNSSGYLLIGEKILYYNNDENQGICVLS</sequence>
<accession>A0A7C1HW85</accession>